<dbReference type="AlphaFoldDB" id="A0A1I4EWS8"/>
<evidence type="ECO:0000313" key="3">
    <source>
        <dbReference type="Proteomes" id="UP000199533"/>
    </source>
</evidence>
<keyword evidence="1" id="KW-1277">Toxin-antitoxin system</keyword>
<dbReference type="Gene3D" id="3.30.2310.20">
    <property type="entry name" value="RelE-like"/>
    <property type="match status" value="1"/>
</dbReference>
<organism evidence="2 3">
    <name type="scientific">Nitrosomonas aestuarii</name>
    <dbReference type="NCBI Taxonomy" id="52441"/>
    <lineage>
        <taxon>Bacteria</taxon>
        <taxon>Pseudomonadati</taxon>
        <taxon>Pseudomonadota</taxon>
        <taxon>Betaproteobacteria</taxon>
        <taxon>Nitrosomonadales</taxon>
        <taxon>Nitrosomonadaceae</taxon>
        <taxon>Nitrosomonas</taxon>
    </lineage>
</organism>
<evidence type="ECO:0000313" key="2">
    <source>
        <dbReference type="EMBL" id="SFL09769.1"/>
    </source>
</evidence>
<dbReference type="InterPro" id="IPR035093">
    <property type="entry name" value="RelE/ParE_toxin_dom_sf"/>
</dbReference>
<sequence length="98" mass="11319">MTEYRYQLSETAAKKLEHEIAYSRKKWGAKHAAQYRRELLTVVRKISQSPTLFAERPEIGPGIRCARFKGNYIVYQLNESEDGIIVLNFPSVNQSSKI</sequence>
<protein>
    <submittedName>
        <fullName evidence="2">Plasmid stabilization system protein ParE</fullName>
    </submittedName>
</protein>
<name>A0A1I4EWS8_9PROT</name>
<dbReference type="InterPro" id="IPR007712">
    <property type="entry name" value="RelE/ParE_toxin"/>
</dbReference>
<accession>A0A1I4EWS8</accession>
<gene>
    <name evidence="2" type="ORF">SAMN05216302_103122</name>
</gene>
<keyword evidence="3" id="KW-1185">Reference proteome</keyword>
<dbReference type="EMBL" id="FOSP01000031">
    <property type="protein sequence ID" value="SFL09769.1"/>
    <property type="molecule type" value="Genomic_DNA"/>
</dbReference>
<dbReference type="Proteomes" id="UP000199533">
    <property type="component" value="Unassembled WGS sequence"/>
</dbReference>
<dbReference type="OrthoDB" id="9182052at2"/>
<dbReference type="RefSeq" id="WP_090701949.1">
    <property type="nucleotide sequence ID" value="NZ_FOSP01000031.1"/>
</dbReference>
<evidence type="ECO:0000256" key="1">
    <source>
        <dbReference type="ARBA" id="ARBA00022649"/>
    </source>
</evidence>
<reference evidence="3" key="1">
    <citation type="submission" date="2016-10" db="EMBL/GenBank/DDBJ databases">
        <authorList>
            <person name="Varghese N."/>
            <person name="Submissions S."/>
        </authorList>
    </citation>
    <scope>NUCLEOTIDE SEQUENCE [LARGE SCALE GENOMIC DNA]</scope>
    <source>
        <strain evidence="3">Nm69</strain>
    </source>
</reference>
<proteinExistence type="predicted"/>
<dbReference type="Pfam" id="PF05016">
    <property type="entry name" value="ParE_toxin"/>
    <property type="match status" value="1"/>
</dbReference>